<dbReference type="Pfam" id="PF13181">
    <property type="entry name" value="TPR_8"/>
    <property type="match status" value="1"/>
</dbReference>
<protein>
    <submittedName>
        <fullName evidence="3">CCR4-NOT transcription complex subunit 10</fullName>
    </submittedName>
</protein>
<dbReference type="SMART" id="SM00028">
    <property type="entry name" value="TPR"/>
    <property type="match status" value="2"/>
</dbReference>
<dbReference type="InterPro" id="IPR039740">
    <property type="entry name" value="CNOT10"/>
</dbReference>
<dbReference type="InterPro" id="IPR019734">
    <property type="entry name" value="TPR_rpt"/>
</dbReference>
<dbReference type="PANTHER" id="PTHR12979">
    <property type="entry name" value="CCR4-NOT TRANSCRIPTION COMPLEX SUBUNIT 10"/>
    <property type="match status" value="1"/>
</dbReference>
<evidence type="ECO:0000256" key="2">
    <source>
        <dbReference type="SAM" id="MobiDB-lite"/>
    </source>
</evidence>
<dbReference type="InterPro" id="IPR011990">
    <property type="entry name" value="TPR-like_helical_dom_sf"/>
</dbReference>
<comment type="similarity">
    <text evidence="1">Belongs to the CNOT10 family.</text>
</comment>
<dbReference type="GO" id="GO:0030014">
    <property type="term" value="C:CCR4-NOT complex"/>
    <property type="evidence" value="ECO:0007669"/>
    <property type="project" value="InterPro"/>
</dbReference>
<dbReference type="EMBL" id="GDJX01025540">
    <property type="protein sequence ID" value="JAT42396.1"/>
    <property type="molecule type" value="Transcribed_RNA"/>
</dbReference>
<dbReference type="PANTHER" id="PTHR12979:SF5">
    <property type="entry name" value="CCR4-NOT TRANSCRIPTION COMPLEX SUBUNIT 10"/>
    <property type="match status" value="1"/>
</dbReference>
<organism evidence="3">
    <name type="scientific">Anthurium amnicola</name>
    <dbReference type="NCBI Taxonomy" id="1678845"/>
    <lineage>
        <taxon>Eukaryota</taxon>
        <taxon>Viridiplantae</taxon>
        <taxon>Streptophyta</taxon>
        <taxon>Embryophyta</taxon>
        <taxon>Tracheophyta</taxon>
        <taxon>Spermatophyta</taxon>
        <taxon>Magnoliopsida</taxon>
        <taxon>Liliopsida</taxon>
        <taxon>Araceae</taxon>
        <taxon>Pothoideae</taxon>
        <taxon>Potheae</taxon>
        <taxon>Anthurium</taxon>
    </lineage>
</organism>
<dbReference type="AlphaFoldDB" id="A0A1D1XJ19"/>
<accession>A0A1D1XJ19</accession>
<dbReference type="GO" id="GO:0006402">
    <property type="term" value="P:mRNA catabolic process"/>
    <property type="evidence" value="ECO:0007669"/>
    <property type="project" value="TreeGrafter"/>
</dbReference>
<dbReference type="GO" id="GO:0017148">
    <property type="term" value="P:negative regulation of translation"/>
    <property type="evidence" value="ECO:0007669"/>
    <property type="project" value="TreeGrafter"/>
</dbReference>
<evidence type="ECO:0000313" key="3">
    <source>
        <dbReference type="EMBL" id="JAT42396.1"/>
    </source>
</evidence>
<dbReference type="SUPFAM" id="SSF48452">
    <property type="entry name" value="TPR-like"/>
    <property type="match status" value="1"/>
</dbReference>
<proteinExistence type="inferred from homology"/>
<dbReference type="Gene3D" id="1.25.40.10">
    <property type="entry name" value="Tetratricopeptide repeat domain"/>
    <property type="match status" value="2"/>
</dbReference>
<name>A0A1D1XJ19_9ARAE</name>
<gene>
    <name evidence="3" type="primary">CNOT10_2</name>
    <name evidence="3" type="ORF">g.73975</name>
</gene>
<sequence length="855" mass="93243">MDARDSSSAPAPGRGADGRVDDDDAGVMAATCGMARDAALLFQGGHFGECVEVLSQILQKKQDDPKVLHNIALAEFFHDGCSDPRKLLDLLNKVKKRSEDLAHTSREQMEVASSLGSNMISGCKGSGDQFSSANSANIPYADAFDTSIVTLNIAVILFHLHDYAHAFSLLEPLYQRLQPLDEAIALQVCLLLIDISLASNDASRAADVIQYIEKSFGVGYMTNLGDNGNIALQQSPNQTLKVTGVPSVLAVPDAFYSDSCTSTIVLENTFDRTLSEDAIDYETLLSTFDSGSPTITRANTNDISRVSTDLPAPAIDLKLKIHLYKVQLLLLTRNLKAAKREVKLIMNIARGRDSSTALLLKSQLEYCRGNYRKAIKLLMTSSSKTESGMLGMFNNNLGCIHHQLQKHHTSIAFFSRALRRNPLRLEKPVKLSTFSQDKSLLILYNCGLQYLSCGKPLVAARCFRETSQIFYNQPLLWLRFAECCLLALEKQLLKPKPSSLASGSEQVKLHVVGSGNWRQLVVNMSLRHGDSNFTSDSSSYSDNDDYIVSLPFARQCLLNALHLLNGLEQKYPSANASMSASEVDSNPTASAIVRNSNHRAAQACDAKVSNSTSISASANANGDSRESMGCAGSNATTIQNSVSTYDEMHRKENHMIMQAALADLAYVELSLGNHLRALSAAKALQQLPDCSRAYAFLSRVYAAEALCWLNRPKEAADHLSVYISEGNTIDLPCSEDDRKKFSLERFGDGEESNGFVAAKNSCPVELKCCTFLRAEEARGTLYVNLAAISAMQGDLEQAKIFVTKALLAVPNNPQALLAAVYVDLQLGKMSDALIKLKQCGQVKYFPSGITLSSSR</sequence>
<reference evidence="3" key="1">
    <citation type="submission" date="2015-07" db="EMBL/GenBank/DDBJ databases">
        <title>Transcriptome Assembly of Anthurium amnicola.</title>
        <authorList>
            <person name="Suzuki J."/>
        </authorList>
    </citation>
    <scope>NUCLEOTIDE SEQUENCE</scope>
</reference>
<evidence type="ECO:0000256" key="1">
    <source>
        <dbReference type="ARBA" id="ARBA00010080"/>
    </source>
</evidence>
<feature type="region of interest" description="Disordered" evidence="2">
    <location>
        <begin position="1"/>
        <end position="22"/>
    </location>
</feature>